<organism evidence="2 3">
    <name type="scientific">Mesorhabditis spiculigera</name>
    <dbReference type="NCBI Taxonomy" id="96644"/>
    <lineage>
        <taxon>Eukaryota</taxon>
        <taxon>Metazoa</taxon>
        <taxon>Ecdysozoa</taxon>
        <taxon>Nematoda</taxon>
        <taxon>Chromadorea</taxon>
        <taxon>Rhabditida</taxon>
        <taxon>Rhabditina</taxon>
        <taxon>Rhabditomorpha</taxon>
        <taxon>Rhabditoidea</taxon>
        <taxon>Rhabditidae</taxon>
        <taxon>Mesorhabditinae</taxon>
        <taxon>Mesorhabditis</taxon>
    </lineage>
</organism>
<feature type="compositionally biased region" description="Polar residues" evidence="1">
    <location>
        <begin position="111"/>
        <end position="127"/>
    </location>
</feature>
<sequence length="459" mass="51511">MFSFLSGVTKKVNDAALDTMKVVKQQLETMQVQDRNPLRELTTSVVERMPSREEISSIRGSNVAAVASSTVTNLGARLHSFYDDFQKNLEKHQNQSASSGNSVDSGIGSFEANSNTLDTPSTSTGRSRFSPKRQFPAESSPVRPSSPIQMEDSFDLIISERQDVLDSSSTIGRKRSRDQLDGSIEILEEDVEQAEAFANTSKAAAKQKTPTVNSDVQRNFSEGLAEADLSEIPGAEGSKVMDDDLTGFQSFLADHIECDDNDYCQICKRTCSIPDLKAAIAHLSMHFETNKVIECPACPYVNSSRRMVTTHIHRVHPLIDARKARKYIVEGLCNHESIARAVFPNNTELPTKLIAHYRTEKFKACNMMMDRPYPRTLLTHMKNYHDLDAPFLCKCGFKAITHDQIQDHLKQPHDDPASLGDFIDKRSDELFAQWQKETKRCFPNTPYDLVKFMNDSAKD</sequence>
<dbReference type="Proteomes" id="UP001177023">
    <property type="component" value="Unassembled WGS sequence"/>
</dbReference>
<protein>
    <submittedName>
        <fullName evidence="2">Uncharacterized protein</fullName>
    </submittedName>
</protein>
<gene>
    <name evidence="2" type="ORF">MSPICULIGERA_LOCUS16490</name>
</gene>
<evidence type="ECO:0000256" key="1">
    <source>
        <dbReference type="SAM" id="MobiDB-lite"/>
    </source>
</evidence>
<dbReference type="AlphaFoldDB" id="A0AA36D1I7"/>
<reference evidence="2" key="1">
    <citation type="submission" date="2023-06" db="EMBL/GenBank/DDBJ databases">
        <authorList>
            <person name="Delattre M."/>
        </authorList>
    </citation>
    <scope>NUCLEOTIDE SEQUENCE</scope>
    <source>
        <strain evidence="2">AF72</strain>
    </source>
</reference>
<feature type="compositionally biased region" description="Polar residues" evidence="1">
    <location>
        <begin position="94"/>
        <end position="104"/>
    </location>
</feature>
<comment type="caution">
    <text evidence="2">The sequence shown here is derived from an EMBL/GenBank/DDBJ whole genome shotgun (WGS) entry which is preliminary data.</text>
</comment>
<feature type="non-terminal residue" evidence="2">
    <location>
        <position position="459"/>
    </location>
</feature>
<evidence type="ECO:0000313" key="2">
    <source>
        <dbReference type="EMBL" id="CAJ0578229.1"/>
    </source>
</evidence>
<evidence type="ECO:0000313" key="3">
    <source>
        <dbReference type="Proteomes" id="UP001177023"/>
    </source>
</evidence>
<dbReference type="EMBL" id="CATQJA010002653">
    <property type="protein sequence ID" value="CAJ0578229.1"/>
    <property type="molecule type" value="Genomic_DNA"/>
</dbReference>
<feature type="region of interest" description="Disordered" evidence="1">
    <location>
        <begin position="92"/>
        <end position="148"/>
    </location>
</feature>
<keyword evidence="3" id="KW-1185">Reference proteome</keyword>
<proteinExistence type="predicted"/>
<accession>A0AA36D1I7</accession>
<name>A0AA36D1I7_9BILA</name>